<organism evidence="7 8">
    <name type="scientific">Papaver nudicaule</name>
    <name type="common">Iceland poppy</name>
    <dbReference type="NCBI Taxonomy" id="74823"/>
    <lineage>
        <taxon>Eukaryota</taxon>
        <taxon>Viridiplantae</taxon>
        <taxon>Streptophyta</taxon>
        <taxon>Embryophyta</taxon>
        <taxon>Tracheophyta</taxon>
        <taxon>Spermatophyta</taxon>
        <taxon>Magnoliopsida</taxon>
        <taxon>Ranunculales</taxon>
        <taxon>Papaveraceae</taxon>
        <taxon>Papaveroideae</taxon>
        <taxon>Papaver</taxon>
    </lineage>
</organism>
<evidence type="ECO:0000313" key="8">
    <source>
        <dbReference type="Proteomes" id="UP001177140"/>
    </source>
</evidence>
<protein>
    <recommendedName>
        <fullName evidence="5">GRF-type domain-containing protein</fullName>
    </recommendedName>
</protein>
<evidence type="ECO:0000313" key="6">
    <source>
        <dbReference type="EMBL" id="MCL7028437.1"/>
    </source>
</evidence>
<dbReference type="GO" id="GO:0008270">
    <property type="term" value="F:zinc ion binding"/>
    <property type="evidence" value="ECO:0007669"/>
    <property type="project" value="UniProtKB-KW"/>
</dbReference>
<dbReference type="Pfam" id="PF06839">
    <property type="entry name" value="Zn_ribbon_GRF"/>
    <property type="match status" value="2"/>
</dbReference>
<name>A0AA41S7Z3_PAPNU</name>
<feature type="domain" description="GRF-type" evidence="5">
    <location>
        <begin position="26"/>
        <end position="68"/>
    </location>
</feature>
<evidence type="ECO:0000259" key="5">
    <source>
        <dbReference type="PROSITE" id="PS51999"/>
    </source>
</evidence>
<proteinExistence type="predicted"/>
<keyword evidence="3" id="KW-0862">Zinc</keyword>
<accession>A0AA41S7Z3</accession>
<keyword evidence="1" id="KW-0479">Metal-binding</keyword>
<keyword evidence="8" id="KW-1185">Reference proteome</keyword>
<dbReference type="EMBL" id="JAJJMA010114491">
    <property type="protein sequence ID" value="MCL7031666.1"/>
    <property type="molecule type" value="Genomic_DNA"/>
</dbReference>
<gene>
    <name evidence="6" type="ORF">MKW94_003077</name>
    <name evidence="7" type="ORF">MKW94_003168</name>
</gene>
<feature type="domain" description="GRF-type" evidence="5">
    <location>
        <begin position="83"/>
        <end position="127"/>
    </location>
</feature>
<dbReference type="Proteomes" id="UP001177140">
    <property type="component" value="Unassembled WGS sequence"/>
</dbReference>
<evidence type="ECO:0000256" key="1">
    <source>
        <dbReference type="ARBA" id="ARBA00022723"/>
    </source>
</evidence>
<evidence type="ECO:0000256" key="3">
    <source>
        <dbReference type="ARBA" id="ARBA00022833"/>
    </source>
</evidence>
<dbReference type="InterPro" id="IPR010666">
    <property type="entry name" value="Znf_GRF"/>
</dbReference>
<comment type="caution">
    <text evidence="7">The sequence shown here is derived from an EMBL/GenBank/DDBJ whole genome shotgun (WGS) entry which is preliminary data.</text>
</comment>
<feature type="non-terminal residue" evidence="7">
    <location>
        <position position="232"/>
    </location>
</feature>
<keyword evidence="2 4" id="KW-0863">Zinc-finger</keyword>
<evidence type="ECO:0000313" key="7">
    <source>
        <dbReference type="EMBL" id="MCL7031666.1"/>
    </source>
</evidence>
<reference evidence="7" key="1">
    <citation type="submission" date="2022-03" db="EMBL/GenBank/DDBJ databases">
        <title>A functionally conserved STORR gene fusion in Papaver species that diverged 16.8 million years ago.</title>
        <authorList>
            <person name="Catania T."/>
        </authorList>
    </citation>
    <scope>NUCLEOTIDE SEQUENCE</scope>
    <source>
        <strain evidence="7">S-191538</strain>
    </source>
</reference>
<dbReference type="PROSITE" id="PS51999">
    <property type="entry name" value="ZF_GRF"/>
    <property type="match status" value="2"/>
</dbReference>
<evidence type="ECO:0000256" key="4">
    <source>
        <dbReference type="PROSITE-ProRule" id="PRU01343"/>
    </source>
</evidence>
<dbReference type="AlphaFoldDB" id="A0AA41S7Z3"/>
<sequence length="232" mass="26209">MNTRDPPNYARRSFFEDQSAVPARPCPCGGGTCIVRTSRTPKNPNKEFYTCPGKKDMRCKFFQWCIDAKPEDFNEPLSKYPMCHCGAGVCHRYPERREGADNGRLYFRCPVKPGEGACGFRQWQETPTRALHSDLVDDSRRFPTLAYGGREDTKRANGEYRMGDGDKLKEIVSPVFITKRQVRVTIGPLVRVSQVKADTIRLDSMTYGKIISPMGKLKLSDEKLTPTGHCSS</sequence>
<dbReference type="EMBL" id="JAJJMA010079501">
    <property type="protein sequence ID" value="MCL7028437.1"/>
    <property type="molecule type" value="Genomic_DNA"/>
</dbReference>
<evidence type="ECO:0000256" key="2">
    <source>
        <dbReference type="ARBA" id="ARBA00022771"/>
    </source>
</evidence>
<dbReference type="PANTHER" id="PTHR33680">
    <property type="entry name" value="OS07G0190500 PROTEIN"/>
    <property type="match status" value="1"/>
</dbReference>
<dbReference type="PANTHER" id="PTHR33680:SF1">
    <property type="entry name" value="OS05G0489500 PROTEIN"/>
    <property type="match status" value="1"/>
</dbReference>